<feature type="compositionally biased region" description="Pro residues" evidence="2">
    <location>
        <begin position="63"/>
        <end position="72"/>
    </location>
</feature>
<evidence type="ECO:0000313" key="3">
    <source>
        <dbReference type="EMBL" id="KAJ3786257.1"/>
    </source>
</evidence>
<gene>
    <name evidence="3" type="ORF">GGU10DRAFT_433976</name>
</gene>
<proteinExistence type="predicted"/>
<sequence length="459" mass="51554">MKTKRCHFYDSRGRPRMQRNGKPLYASNRNGCRCHNVFAHPEDPEWALLSAIPAPKYLARTPSPSPSPPPTKPRISVVQSHPMVKADTDGDRDFDKALLTLIELKSNYEVLSVQHRKLQQILDDTALLPSPLGHHLSTEQLVSRRNTVENQLKDAYARIQDWEIKSSSKQNLEITIEPEISTLRNLLQEFKVKLAEAESLKKEVEATIKKRVSTVQAQMDTDGDILMMDAAAPLNQKQSSPHIHAPSLNIKHLDLLQSMLSRISEQVSSVESNVATQEQALKDIIQTSSHEQNVSSVVVDEINQEVDYINDELSELAAMTAEIVTEDDKLDLEYQRLLKDREDQEAELQKLIGQVEELQKEREKDEGDLATLSSSLATYLGRPMSPSSSPYIPEDIEANLEEEITLLVRSAIKPHIEALRSDLAQEMMKHEAEVTSTLSPIFMTTSQAIGSISNATLEN</sequence>
<accession>A0AA38NJV1</accession>
<evidence type="ECO:0000256" key="2">
    <source>
        <dbReference type="SAM" id="MobiDB-lite"/>
    </source>
</evidence>
<comment type="caution">
    <text evidence="3">The sequence shown here is derived from an EMBL/GenBank/DDBJ whole genome shotgun (WGS) entry which is preliminary data.</text>
</comment>
<organism evidence="3 4">
    <name type="scientific">Lentinula aff. detonsa</name>
    <dbReference type="NCBI Taxonomy" id="2804958"/>
    <lineage>
        <taxon>Eukaryota</taxon>
        <taxon>Fungi</taxon>
        <taxon>Dikarya</taxon>
        <taxon>Basidiomycota</taxon>
        <taxon>Agaricomycotina</taxon>
        <taxon>Agaricomycetes</taxon>
        <taxon>Agaricomycetidae</taxon>
        <taxon>Agaricales</taxon>
        <taxon>Marasmiineae</taxon>
        <taxon>Omphalotaceae</taxon>
        <taxon>Lentinula</taxon>
    </lineage>
</organism>
<feature type="region of interest" description="Disordered" evidence="2">
    <location>
        <begin position="1"/>
        <end position="24"/>
    </location>
</feature>
<feature type="region of interest" description="Disordered" evidence="2">
    <location>
        <begin position="58"/>
        <end position="89"/>
    </location>
</feature>
<dbReference type="EMBL" id="MU793319">
    <property type="protein sequence ID" value="KAJ3786257.1"/>
    <property type="molecule type" value="Genomic_DNA"/>
</dbReference>
<keyword evidence="1" id="KW-0175">Coiled coil</keyword>
<name>A0AA38NJV1_9AGAR</name>
<dbReference type="AlphaFoldDB" id="A0AA38NJV1"/>
<feature type="coiled-coil region" evidence="1">
    <location>
        <begin position="145"/>
        <end position="207"/>
    </location>
</feature>
<evidence type="ECO:0000256" key="1">
    <source>
        <dbReference type="SAM" id="Coils"/>
    </source>
</evidence>
<keyword evidence="4" id="KW-1185">Reference proteome</keyword>
<feature type="coiled-coil region" evidence="1">
    <location>
        <begin position="327"/>
        <end position="375"/>
    </location>
</feature>
<protein>
    <submittedName>
        <fullName evidence="3">Uncharacterized protein</fullName>
    </submittedName>
</protein>
<reference evidence="3" key="1">
    <citation type="submission" date="2022-08" db="EMBL/GenBank/DDBJ databases">
        <authorList>
            <consortium name="DOE Joint Genome Institute"/>
            <person name="Min B."/>
            <person name="Riley R."/>
            <person name="Sierra-Patev S."/>
            <person name="Naranjo-Ortiz M."/>
            <person name="Looney B."/>
            <person name="Konkel Z."/>
            <person name="Slot J.C."/>
            <person name="Sakamoto Y."/>
            <person name="Steenwyk J.L."/>
            <person name="Rokas A."/>
            <person name="Carro J."/>
            <person name="Camarero S."/>
            <person name="Ferreira P."/>
            <person name="Molpeceres G."/>
            <person name="Ruiz-Duenas F.J."/>
            <person name="Serrano A."/>
            <person name="Henrissat B."/>
            <person name="Drula E."/>
            <person name="Hughes K.W."/>
            <person name="Mata J.L."/>
            <person name="Ishikawa N.K."/>
            <person name="Vargas-Isla R."/>
            <person name="Ushijima S."/>
            <person name="Smith C.A."/>
            <person name="Ahrendt S."/>
            <person name="Andreopoulos W."/>
            <person name="He G."/>
            <person name="Labutti K."/>
            <person name="Lipzen A."/>
            <person name="Ng V."/>
            <person name="Sandor L."/>
            <person name="Barry K."/>
            <person name="Martinez A.T."/>
            <person name="Xiao Y."/>
            <person name="Gibbons J.G."/>
            <person name="Terashima K."/>
            <person name="Hibbett D.S."/>
            <person name="Grigoriev I.V."/>
        </authorList>
    </citation>
    <scope>NUCLEOTIDE SEQUENCE</scope>
    <source>
        <strain evidence="3">TFB10291</strain>
    </source>
</reference>
<evidence type="ECO:0000313" key="4">
    <source>
        <dbReference type="Proteomes" id="UP001163798"/>
    </source>
</evidence>
<dbReference type="Proteomes" id="UP001163798">
    <property type="component" value="Unassembled WGS sequence"/>
</dbReference>